<organism evidence="2 3">
    <name type="scientific">Mycena sanguinolenta</name>
    <dbReference type="NCBI Taxonomy" id="230812"/>
    <lineage>
        <taxon>Eukaryota</taxon>
        <taxon>Fungi</taxon>
        <taxon>Dikarya</taxon>
        <taxon>Basidiomycota</taxon>
        <taxon>Agaricomycotina</taxon>
        <taxon>Agaricomycetes</taxon>
        <taxon>Agaricomycetidae</taxon>
        <taxon>Agaricales</taxon>
        <taxon>Marasmiineae</taxon>
        <taxon>Mycenaceae</taxon>
        <taxon>Mycena</taxon>
    </lineage>
</organism>
<evidence type="ECO:0000313" key="3">
    <source>
        <dbReference type="Proteomes" id="UP000623467"/>
    </source>
</evidence>
<evidence type="ECO:0000313" key="2">
    <source>
        <dbReference type="EMBL" id="KAF7371333.1"/>
    </source>
</evidence>
<sequence length="269" mass="27960">MTGTVASTMTVTGHVESPQIQLANVGLDFPGILTIGFSFTVLTQVIGDVDVAMDMTVGLNFDVNNAQLAFPPTLNKPLSSAFSIGNTHTADFESCTRRHRLNLGVNALGGKAEAQIFLNLDTNAALQMNLDASASANKDITPPALVSAETTDPTDNGSDDTTDNSTDDTADDETTDTIDDGSDDSMDDTADFTYDTADSTDSTAPGSLTTSTSFGGYVGVSGGVDVNAGATGDFFGLFTASATLFSKSFQIFQKCSGPMSQAAPRIRQL</sequence>
<protein>
    <submittedName>
        <fullName evidence="2">Uncharacterized protein</fullName>
    </submittedName>
</protein>
<evidence type="ECO:0000256" key="1">
    <source>
        <dbReference type="SAM" id="MobiDB-lite"/>
    </source>
</evidence>
<comment type="caution">
    <text evidence="2">The sequence shown here is derived from an EMBL/GenBank/DDBJ whole genome shotgun (WGS) entry which is preliminary data.</text>
</comment>
<feature type="compositionally biased region" description="Acidic residues" evidence="1">
    <location>
        <begin position="157"/>
        <end position="190"/>
    </location>
</feature>
<dbReference type="Proteomes" id="UP000623467">
    <property type="component" value="Unassembled WGS sequence"/>
</dbReference>
<dbReference type="OrthoDB" id="3070504at2759"/>
<reference evidence="2" key="1">
    <citation type="submission" date="2020-05" db="EMBL/GenBank/DDBJ databases">
        <title>Mycena genomes resolve the evolution of fungal bioluminescence.</title>
        <authorList>
            <person name="Tsai I.J."/>
        </authorList>
    </citation>
    <scope>NUCLEOTIDE SEQUENCE</scope>
    <source>
        <strain evidence="2">160909Yilan</strain>
    </source>
</reference>
<feature type="compositionally biased region" description="Low complexity" evidence="1">
    <location>
        <begin position="191"/>
        <end position="210"/>
    </location>
</feature>
<feature type="region of interest" description="Disordered" evidence="1">
    <location>
        <begin position="140"/>
        <end position="210"/>
    </location>
</feature>
<dbReference type="AlphaFoldDB" id="A0A8H6Z2Z5"/>
<keyword evidence="3" id="KW-1185">Reference proteome</keyword>
<dbReference type="EMBL" id="JACAZH010000004">
    <property type="protein sequence ID" value="KAF7371333.1"/>
    <property type="molecule type" value="Genomic_DNA"/>
</dbReference>
<name>A0A8H6Z2Z5_9AGAR</name>
<proteinExistence type="predicted"/>
<accession>A0A8H6Z2Z5</accession>
<gene>
    <name evidence="2" type="ORF">MSAN_00769400</name>
</gene>